<keyword evidence="1" id="KW-1133">Transmembrane helix</keyword>
<evidence type="ECO:0000313" key="2">
    <source>
        <dbReference type="EMBL" id="MDW8515808.1"/>
    </source>
</evidence>
<keyword evidence="3" id="KW-1185">Reference proteome</keyword>
<dbReference type="RefSeq" id="WP_318757340.1">
    <property type="nucleotide sequence ID" value="NZ_JAWUZT010000014.1"/>
</dbReference>
<dbReference type="Gene3D" id="3.30.450.40">
    <property type="match status" value="1"/>
</dbReference>
<organism evidence="2 3">
    <name type="scientific">Priestia flexa</name>
    <dbReference type="NCBI Taxonomy" id="86664"/>
    <lineage>
        <taxon>Bacteria</taxon>
        <taxon>Bacillati</taxon>
        <taxon>Bacillota</taxon>
        <taxon>Bacilli</taxon>
        <taxon>Bacillales</taxon>
        <taxon>Bacillaceae</taxon>
        <taxon>Priestia</taxon>
    </lineage>
</organism>
<keyword evidence="1" id="KW-0812">Transmembrane</keyword>
<evidence type="ECO:0008006" key="4">
    <source>
        <dbReference type="Google" id="ProtNLM"/>
    </source>
</evidence>
<evidence type="ECO:0000313" key="3">
    <source>
        <dbReference type="Proteomes" id="UP001284771"/>
    </source>
</evidence>
<name>A0ABU4J476_9BACI</name>
<proteinExistence type="predicted"/>
<protein>
    <recommendedName>
        <fullName evidence="4">GAF domain-containing protein</fullName>
    </recommendedName>
</protein>
<comment type="caution">
    <text evidence="2">The sequence shown here is derived from an EMBL/GenBank/DDBJ whole genome shotgun (WGS) entry which is preliminary data.</text>
</comment>
<sequence length="258" mass="29119">MFEDGLKVLLDKQPTWFFQVSSIVLILILIALGYWAFLGSKRFAQGMDKENQLIELLREQNDLKGKINEHEKISLQLSTVLENARSFVDSLNTYRKKERLDRDTPNYFVQRIVEGLSSDIKSVVGEKHRCGLWLPDIDNKTLTLTHGSAGFQETYIGKTLDINHSIAGRSVRKNESIFINDVTKDSDWTPTKSSGSYTALICVPIGDFGVITVDAKQPMHDNALLITELYASICEGLYIEYTNQFVFGAEKQTAASQE</sequence>
<dbReference type="Proteomes" id="UP001284771">
    <property type="component" value="Unassembled WGS sequence"/>
</dbReference>
<reference evidence="3" key="1">
    <citation type="submission" date="2023-07" db="EMBL/GenBank/DDBJ databases">
        <title>Draft genomic sequences of Priestia flexa CCM isolated from the soil of an abandoned mine contaminated by free cyanide in the high Andean zone of Tacna, Peru.</title>
        <authorList>
            <person name="Caceda Quiroz C.J."/>
            <person name="Maraza Chooque G.J."/>
            <person name="Fora Quispe G.L."/>
            <person name="Carpio Mamani M."/>
        </authorList>
    </citation>
    <scope>NUCLEOTIDE SEQUENCE [LARGE SCALE GENOMIC DNA]</scope>
    <source>
        <strain evidence="3">CCM</strain>
    </source>
</reference>
<accession>A0ABU4J476</accession>
<evidence type="ECO:0000256" key="1">
    <source>
        <dbReference type="SAM" id="Phobius"/>
    </source>
</evidence>
<keyword evidence="1" id="KW-0472">Membrane</keyword>
<feature type="transmembrane region" description="Helical" evidence="1">
    <location>
        <begin position="16"/>
        <end position="37"/>
    </location>
</feature>
<dbReference type="EMBL" id="JAWUZT010000014">
    <property type="protein sequence ID" value="MDW8515808.1"/>
    <property type="molecule type" value="Genomic_DNA"/>
</dbReference>
<dbReference type="SUPFAM" id="SSF55781">
    <property type="entry name" value="GAF domain-like"/>
    <property type="match status" value="1"/>
</dbReference>
<gene>
    <name evidence="2" type="ORF">RIB56_06650</name>
</gene>
<dbReference type="InterPro" id="IPR029016">
    <property type="entry name" value="GAF-like_dom_sf"/>
</dbReference>